<evidence type="ECO:0000256" key="6">
    <source>
        <dbReference type="SAM" id="Phobius"/>
    </source>
</evidence>
<evidence type="ECO:0000313" key="8">
    <source>
        <dbReference type="EMBL" id="AMW98085.1"/>
    </source>
</evidence>
<dbReference type="GO" id="GO:0005886">
    <property type="term" value="C:plasma membrane"/>
    <property type="evidence" value="ECO:0007669"/>
    <property type="project" value="UniProtKB-SubCell"/>
</dbReference>
<sequence>MRNFIYLAALFFSLFLFSLPGKAATNITVKHPITIEGTSNEEKPLTNKVIELQGPSSSTDFYYSLEESERNKKHSATFHLEHSELLKSPSSFTVKVDGLPVKSISLAGKKTNNSVTIDLPKRALTKGDHTITASFYGVVKEGVCVAPGDQGNWLKIDVLSSISSFAKEKKEIALSDYPSTFKTGNTQIVLSDNPSTATLNSAYLLAAFLSEEEDSEATVSRETQLRTVKGPVIFVGAKDDFKTSEIQRIMSKANVSYNDGISLKSGILHNQGNKNEVPVLFVTADNSSTIEQRIDLLLKEDLTKQLSGQQMTVDQLPQSKKKDGTHIKLNELGFKSETLSGGNTTSKDYYVSLPRMEEDNQANLHLYLKKSATMPVKDEENGRKTELILYVNDVPHSIDLSKLKKTQSGIYEANVPIQTNLLNKHSLVDLRFEVTGFQLEDPCEHTGERFELYIDGDSTLNLAKKANNTVFSLRDYPNVFDHQTLIIMPNQKQVSDSQMLALYKTLFINSELPPIKLKKEKEVSQAELQKYALIFTGEANDFSLLKDKRDQLPLSDEKMMEEGFLPQAVASTAYITQNFWQSSEPLLVLGNREQSLQDDDFYRQLKNSNANKSAAVETKDGRFIVSTKKVTETNNVSKNDTKKQAVPYIVGFVILIAAIALILYMAIRRKKKNTTHN</sequence>
<proteinExistence type="predicted"/>
<dbReference type="GO" id="GO:0006011">
    <property type="term" value="P:UDP-alpha-D-glucose metabolic process"/>
    <property type="evidence" value="ECO:0007669"/>
    <property type="project" value="InterPro"/>
</dbReference>
<evidence type="ECO:0000313" key="9">
    <source>
        <dbReference type="Proteomes" id="UP000076021"/>
    </source>
</evidence>
<feature type="chain" id="PRO_5007509249" description="Cellulose synthase" evidence="7">
    <location>
        <begin position="24"/>
        <end position="677"/>
    </location>
</feature>
<keyword evidence="7" id="KW-0732">Signal</keyword>
<evidence type="ECO:0000256" key="2">
    <source>
        <dbReference type="ARBA" id="ARBA00022475"/>
    </source>
</evidence>
<reference evidence="9" key="2">
    <citation type="submission" date="2016-03" db="EMBL/GenBank/DDBJ databases">
        <authorList>
            <person name="Ploux O."/>
        </authorList>
    </citation>
    <scope>NUCLEOTIDE SEQUENCE [LARGE SCALE GENOMIC DNA]</scope>
    <source>
        <strain evidence="9">PP9</strain>
    </source>
</reference>
<dbReference type="PANTHER" id="PTHR39083">
    <property type="entry name" value="CYCLIC DI-GMP-BINDING PROTEIN"/>
    <property type="match status" value="1"/>
</dbReference>
<dbReference type="Pfam" id="PF03170">
    <property type="entry name" value="BcsB"/>
    <property type="match status" value="1"/>
</dbReference>
<dbReference type="RefSeq" id="WP_066784423.1">
    <property type="nucleotide sequence ID" value="NZ_CP014806.1"/>
</dbReference>
<dbReference type="PANTHER" id="PTHR39083:SF1">
    <property type="entry name" value="CYCLIC DI-GMP-BINDING PROTEIN"/>
    <property type="match status" value="1"/>
</dbReference>
<keyword evidence="3 6" id="KW-0812">Transmembrane</keyword>
<gene>
    <name evidence="8" type="ORF">ATY39_00820</name>
</gene>
<keyword evidence="2" id="KW-1003">Cell membrane</keyword>
<name>A0A143H9D4_9BACL</name>
<dbReference type="AlphaFoldDB" id="A0A143H9D4"/>
<dbReference type="Proteomes" id="UP000076021">
    <property type="component" value="Chromosome"/>
</dbReference>
<evidence type="ECO:0000256" key="1">
    <source>
        <dbReference type="ARBA" id="ARBA00004162"/>
    </source>
</evidence>
<feature type="signal peptide" evidence="7">
    <location>
        <begin position="1"/>
        <end position="23"/>
    </location>
</feature>
<dbReference type="OrthoDB" id="2440594at2"/>
<dbReference type="EMBL" id="CP014806">
    <property type="protein sequence ID" value="AMW98085.1"/>
    <property type="molecule type" value="Genomic_DNA"/>
</dbReference>
<evidence type="ECO:0000256" key="5">
    <source>
        <dbReference type="ARBA" id="ARBA00023136"/>
    </source>
</evidence>
<evidence type="ECO:0000256" key="3">
    <source>
        <dbReference type="ARBA" id="ARBA00022692"/>
    </source>
</evidence>
<protein>
    <recommendedName>
        <fullName evidence="10">Cellulose synthase</fullName>
    </recommendedName>
</protein>
<organism evidence="8 9">
    <name type="scientific">Rummeliibacillus stabekisii</name>
    <dbReference type="NCBI Taxonomy" id="241244"/>
    <lineage>
        <taxon>Bacteria</taxon>
        <taxon>Bacillati</taxon>
        <taxon>Bacillota</taxon>
        <taxon>Bacilli</taxon>
        <taxon>Bacillales</taxon>
        <taxon>Caryophanaceae</taxon>
        <taxon>Rummeliibacillus</taxon>
    </lineage>
</organism>
<accession>A0A143H9D4</accession>
<keyword evidence="9" id="KW-1185">Reference proteome</keyword>
<dbReference type="InterPro" id="IPR018513">
    <property type="entry name" value="Cell_synthase_bac"/>
</dbReference>
<reference evidence="8 9" key="1">
    <citation type="journal article" date="2016" name="Genome Announc.">
        <title>Whole-Genome Sequence of Rummeliibacillus stabekisii Strain PP9 Isolated from Antarctic Soil.</title>
        <authorList>
            <person name="da Mota F.F."/>
            <person name="Vollu R.E."/>
            <person name="Jurelevicius D."/>
            <person name="Seldin L."/>
        </authorList>
    </citation>
    <scope>NUCLEOTIDE SEQUENCE [LARGE SCALE GENOMIC DNA]</scope>
    <source>
        <strain evidence="8 9">PP9</strain>
    </source>
</reference>
<dbReference type="Gene3D" id="2.60.120.260">
    <property type="entry name" value="Galactose-binding domain-like"/>
    <property type="match status" value="2"/>
</dbReference>
<dbReference type="KEGG" id="rst:ATY39_00820"/>
<comment type="subcellular location">
    <subcellularLocation>
        <location evidence="1">Cell membrane</location>
        <topology evidence="1">Single-pass membrane protein</topology>
    </subcellularLocation>
</comment>
<evidence type="ECO:0008006" key="10">
    <source>
        <dbReference type="Google" id="ProtNLM"/>
    </source>
</evidence>
<dbReference type="STRING" id="241244.ATY39_00820"/>
<evidence type="ECO:0000256" key="7">
    <source>
        <dbReference type="SAM" id="SignalP"/>
    </source>
</evidence>
<evidence type="ECO:0000256" key="4">
    <source>
        <dbReference type="ARBA" id="ARBA00022989"/>
    </source>
</evidence>
<keyword evidence="4 6" id="KW-1133">Transmembrane helix</keyword>
<feature type="transmembrane region" description="Helical" evidence="6">
    <location>
        <begin position="645"/>
        <end position="667"/>
    </location>
</feature>
<keyword evidence="5 6" id="KW-0472">Membrane</keyword>